<proteinExistence type="predicted"/>
<reference evidence="1 2" key="1">
    <citation type="submission" date="2020-12" db="EMBL/GenBank/DDBJ databases">
        <title>WGS of Thermoactinomyces spp.</title>
        <authorList>
            <person name="Cheng K."/>
        </authorList>
    </citation>
    <scope>NUCLEOTIDE SEQUENCE [LARGE SCALE GENOMIC DNA]</scope>
    <source>
        <strain evidence="2">CICC 10671\DSM 43846</strain>
    </source>
</reference>
<sequence>MSAGFKFISKMLDSKNVDAFSKYGIDAEKFPTPEEREVFRYLEYYIRENRTLPSPEELSAKFEDFVYIPNVACSFDTLAKELNGKFIQMSLARLVQGNVGADDEFAKRDNLSSLINEKDGYELIEWLADEVDKIKQRINSNQKIGHNIKTDFDWFLDEYERRKQGKTFKVFPSRFPSLNKIMGGGYSTGNMYTWFGRSGRGKSIIALIEAITAAINGATVLYWGLEMPKYELYARAYSFLSARRGIFTAQIDGIDYEVGFPQRDILMAKMSPTFYHGFKNFVKTIDQQMKGTIIFRCIDDEDFMRRDLRELEFEIRQTGADVVVIDPAYYMDMEFNSSKTAGGDMAATSKKLRLMAGNLGVVLHVITQAEETKDQYAEDGERVLTPPKRNEVKKSKQLLEDASLTIGIDTKDGQGVIVPAKGRNGGEDEKIDIVFLPNYGLVQEMPSAEEAEEKFTVNF</sequence>
<dbReference type="RefSeq" id="WP_181729146.1">
    <property type="nucleotide sequence ID" value="NZ_JACEIR010000001.1"/>
</dbReference>
<protein>
    <submittedName>
        <fullName evidence="1">AAA family ATPase</fullName>
    </submittedName>
</protein>
<accession>A0A8I1A415</accession>
<gene>
    <name evidence="1" type="ORF">I8U20_01990</name>
</gene>
<comment type="caution">
    <text evidence="1">The sequence shown here is derived from an EMBL/GenBank/DDBJ whole genome shotgun (WGS) entry which is preliminary data.</text>
</comment>
<organism evidence="1 2">
    <name type="scientific">Thermoactinomyces intermedius</name>
    <dbReference type="NCBI Taxonomy" id="2024"/>
    <lineage>
        <taxon>Bacteria</taxon>
        <taxon>Bacillati</taxon>
        <taxon>Bacillota</taxon>
        <taxon>Bacilli</taxon>
        <taxon>Bacillales</taxon>
        <taxon>Thermoactinomycetaceae</taxon>
        <taxon>Thermoactinomyces</taxon>
    </lineage>
</organism>
<dbReference type="Proteomes" id="UP000633619">
    <property type="component" value="Unassembled WGS sequence"/>
</dbReference>
<name>A0A8I1A415_THEIN</name>
<dbReference type="Pfam" id="PF13481">
    <property type="entry name" value="AAA_25"/>
    <property type="match status" value="1"/>
</dbReference>
<evidence type="ECO:0000313" key="1">
    <source>
        <dbReference type="EMBL" id="MBH8594098.1"/>
    </source>
</evidence>
<dbReference type="EMBL" id="JAECVW010000001">
    <property type="protein sequence ID" value="MBH8594098.1"/>
    <property type="molecule type" value="Genomic_DNA"/>
</dbReference>
<evidence type="ECO:0000313" key="2">
    <source>
        <dbReference type="Proteomes" id="UP000633619"/>
    </source>
</evidence>
<dbReference type="SUPFAM" id="SSF52540">
    <property type="entry name" value="P-loop containing nucleoside triphosphate hydrolases"/>
    <property type="match status" value="1"/>
</dbReference>
<keyword evidence="2" id="KW-1185">Reference proteome</keyword>
<dbReference type="Gene3D" id="3.40.50.300">
    <property type="entry name" value="P-loop containing nucleotide triphosphate hydrolases"/>
    <property type="match status" value="1"/>
</dbReference>
<dbReference type="InterPro" id="IPR027417">
    <property type="entry name" value="P-loop_NTPase"/>
</dbReference>
<dbReference type="AlphaFoldDB" id="A0A8I1A415"/>